<dbReference type="PANTHER" id="PTHR43409:SF16">
    <property type="entry name" value="SLR0320 PROTEIN"/>
    <property type="match status" value="1"/>
</dbReference>
<evidence type="ECO:0000256" key="1">
    <source>
        <dbReference type="ARBA" id="ARBA00001966"/>
    </source>
</evidence>
<dbReference type="InterPro" id="IPR023404">
    <property type="entry name" value="rSAM_horseshoe"/>
</dbReference>
<dbReference type="GO" id="GO:0046872">
    <property type="term" value="F:metal ion binding"/>
    <property type="evidence" value="ECO:0007669"/>
    <property type="project" value="UniProtKB-KW"/>
</dbReference>
<dbReference type="InterPro" id="IPR051198">
    <property type="entry name" value="BchE-like"/>
</dbReference>
<evidence type="ECO:0000313" key="7">
    <source>
        <dbReference type="EMBL" id="SVC23795.1"/>
    </source>
</evidence>
<dbReference type="SFLD" id="SFLDS00029">
    <property type="entry name" value="Radical_SAM"/>
    <property type="match status" value="1"/>
</dbReference>
<sequence>MKTNKTLIYFADLTHTGPVISSNYFPLASGLLGSMLLQEIPELVEIEIFKYPQDLSKAVERRMPKIIGFTNYSWNCNLAYEYAKQIKEFSPETIILFGGPNYGSVQDEMAWFWKRYPLIDFYVAKEGEVAIVELVRALHEVDYDPLRLKKTRTLLGNCHYWWKGELIIGKDLPRVKSIEELPSPYLDGLMDKFFDGVLTPLIHTTRGCPFTCTFCTEGATYYNKVAQRVSLEDELRYIAERVGGVPDLGCTDANFGMFKQDIEKARIIHSIQKEYDWPKRFSVSTGKNKKERVINVAKMLGQALNVAASLQSTDENVLDNIKR</sequence>
<dbReference type="Gene3D" id="3.40.50.280">
    <property type="entry name" value="Cobalamin-binding domain"/>
    <property type="match status" value="1"/>
</dbReference>
<keyword evidence="4" id="KW-0408">Iron</keyword>
<feature type="non-terminal residue" evidence="7">
    <location>
        <position position="323"/>
    </location>
</feature>
<dbReference type="GO" id="GO:0005829">
    <property type="term" value="C:cytosol"/>
    <property type="evidence" value="ECO:0007669"/>
    <property type="project" value="TreeGrafter"/>
</dbReference>
<keyword evidence="2" id="KW-0949">S-adenosyl-L-methionine</keyword>
<evidence type="ECO:0000256" key="4">
    <source>
        <dbReference type="ARBA" id="ARBA00023004"/>
    </source>
</evidence>
<comment type="cofactor">
    <cofactor evidence="1">
        <name>[4Fe-4S] cluster</name>
        <dbReference type="ChEBI" id="CHEBI:49883"/>
    </cofactor>
</comment>
<keyword evidence="3" id="KW-0479">Metal-binding</keyword>
<dbReference type="PANTHER" id="PTHR43409">
    <property type="entry name" value="ANAEROBIC MAGNESIUM-PROTOPORPHYRIN IX MONOMETHYL ESTER CYCLASE-RELATED"/>
    <property type="match status" value="1"/>
</dbReference>
<dbReference type="GO" id="GO:0051536">
    <property type="term" value="F:iron-sulfur cluster binding"/>
    <property type="evidence" value="ECO:0007669"/>
    <property type="project" value="UniProtKB-KW"/>
</dbReference>
<dbReference type="Gene3D" id="3.80.30.20">
    <property type="entry name" value="tm_1862 like domain"/>
    <property type="match status" value="1"/>
</dbReference>
<dbReference type="Pfam" id="PF02310">
    <property type="entry name" value="B12-binding"/>
    <property type="match status" value="1"/>
</dbReference>
<dbReference type="InterPro" id="IPR007197">
    <property type="entry name" value="rSAM"/>
</dbReference>
<dbReference type="InterPro" id="IPR058240">
    <property type="entry name" value="rSAM_sf"/>
</dbReference>
<dbReference type="GO" id="GO:0031419">
    <property type="term" value="F:cobalamin binding"/>
    <property type="evidence" value="ECO:0007669"/>
    <property type="project" value="InterPro"/>
</dbReference>
<dbReference type="PROSITE" id="PS51332">
    <property type="entry name" value="B12_BINDING"/>
    <property type="match status" value="1"/>
</dbReference>
<reference evidence="7" key="1">
    <citation type="submission" date="2018-05" db="EMBL/GenBank/DDBJ databases">
        <authorList>
            <person name="Lanie J.A."/>
            <person name="Ng W.-L."/>
            <person name="Kazmierczak K.M."/>
            <person name="Andrzejewski T.M."/>
            <person name="Davidsen T.M."/>
            <person name="Wayne K.J."/>
            <person name="Tettelin H."/>
            <person name="Glass J.I."/>
            <person name="Rusch D."/>
            <person name="Podicherti R."/>
            <person name="Tsui H.-C.T."/>
            <person name="Winkler M.E."/>
        </authorList>
    </citation>
    <scope>NUCLEOTIDE SEQUENCE</scope>
</reference>
<evidence type="ECO:0000256" key="3">
    <source>
        <dbReference type="ARBA" id="ARBA00022723"/>
    </source>
</evidence>
<organism evidence="7">
    <name type="scientific">marine metagenome</name>
    <dbReference type="NCBI Taxonomy" id="408172"/>
    <lineage>
        <taxon>unclassified sequences</taxon>
        <taxon>metagenomes</taxon>
        <taxon>ecological metagenomes</taxon>
    </lineage>
</organism>
<name>A0A382KJM0_9ZZZZ</name>
<dbReference type="GO" id="GO:0003824">
    <property type="term" value="F:catalytic activity"/>
    <property type="evidence" value="ECO:0007669"/>
    <property type="project" value="InterPro"/>
</dbReference>
<feature type="domain" description="B12-binding" evidence="6">
    <location>
        <begin position="12"/>
        <end position="145"/>
    </location>
</feature>
<dbReference type="AlphaFoldDB" id="A0A382KJM0"/>
<evidence type="ECO:0000256" key="2">
    <source>
        <dbReference type="ARBA" id="ARBA00022691"/>
    </source>
</evidence>
<protein>
    <recommendedName>
        <fullName evidence="6">B12-binding domain-containing protein</fullName>
    </recommendedName>
</protein>
<dbReference type="EMBL" id="UINC01080659">
    <property type="protein sequence ID" value="SVC23795.1"/>
    <property type="molecule type" value="Genomic_DNA"/>
</dbReference>
<keyword evidence="5" id="KW-0411">Iron-sulfur</keyword>
<dbReference type="Pfam" id="PF04055">
    <property type="entry name" value="Radical_SAM"/>
    <property type="match status" value="1"/>
</dbReference>
<evidence type="ECO:0000259" key="6">
    <source>
        <dbReference type="PROSITE" id="PS51332"/>
    </source>
</evidence>
<gene>
    <name evidence="7" type="ORF">METZ01_LOCUS276649</name>
</gene>
<accession>A0A382KJM0</accession>
<dbReference type="SUPFAM" id="SSF102114">
    <property type="entry name" value="Radical SAM enzymes"/>
    <property type="match status" value="1"/>
</dbReference>
<proteinExistence type="predicted"/>
<evidence type="ECO:0000256" key="5">
    <source>
        <dbReference type="ARBA" id="ARBA00023014"/>
    </source>
</evidence>
<dbReference type="SFLD" id="SFLDG01082">
    <property type="entry name" value="B12-binding_domain_containing"/>
    <property type="match status" value="1"/>
</dbReference>
<dbReference type="InterPro" id="IPR006158">
    <property type="entry name" value="Cobalamin-bd"/>
</dbReference>